<comment type="caution">
    <text evidence="1">The sequence shown here is derived from an EMBL/GenBank/DDBJ whole genome shotgun (WGS) entry which is preliminary data.</text>
</comment>
<proteinExistence type="predicted"/>
<organism evidence="1 2">
    <name type="scientific">Schinkia azotoformans MEV2011</name>
    <dbReference type="NCBI Taxonomy" id="1348973"/>
    <lineage>
        <taxon>Bacteria</taxon>
        <taxon>Bacillati</taxon>
        <taxon>Bacillota</taxon>
        <taxon>Bacilli</taxon>
        <taxon>Bacillales</taxon>
        <taxon>Bacillaceae</taxon>
        <taxon>Calidifontibacillus/Schinkia group</taxon>
        <taxon>Schinkia</taxon>
    </lineage>
</organism>
<gene>
    <name evidence="1" type="ORF">M670_01742</name>
</gene>
<dbReference type="RefSeq" id="WP_035194926.1">
    <property type="nucleotide sequence ID" value="NZ_JJRY01000005.1"/>
</dbReference>
<name>A0A072NN79_SCHAZ</name>
<dbReference type="EMBL" id="JJRY01000005">
    <property type="protein sequence ID" value="KEF38926.1"/>
    <property type="molecule type" value="Genomic_DNA"/>
</dbReference>
<dbReference type="Proteomes" id="UP000027936">
    <property type="component" value="Unassembled WGS sequence"/>
</dbReference>
<sequence length="64" mass="7325">MEKKNSKQLPDFDALNDRVIAEASPSPTLVIKTNLDTKSVVEENPYYDPKATKAEKEKLEHFFD</sequence>
<accession>A0A072NN79</accession>
<dbReference type="PATRIC" id="fig|1348973.3.peg.1702"/>
<dbReference type="OrthoDB" id="2469080at2"/>
<evidence type="ECO:0000313" key="2">
    <source>
        <dbReference type="Proteomes" id="UP000027936"/>
    </source>
</evidence>
<protein>
    <submittedName>
        <fullName evidence="1">Uncharacterized protein</fullName>
    </submittedName>
</protein>
<dbReference type="AlphaFoldDB" id="A0A072NN79"/>
<reference evidence="1 2" key="1">
    <citation type="submission" date="2014-04" db="EMBL/GenBank/DDBJ databases">
        <title>Draft genome sequence of Bacillus azotoformans MEV2011, a (co-) denitrifying strain unable to grow in the presence of oxygen.</title>
        <authorList>
            <person name="Nielsen M."/>
            <person name="Schreiber L."/>
            <person name="Finster K."/>
            <person name="Schramm A."/>
        </authorList>
    </citation>
    <scope>NUCLEOTIDE SEQUENCE [LARGE SCALE GENOMIC DNA]</scope>
    <source>
        <strain evidence="1 2">MEV2011</strain>
    </source>
</reference>
<evidence type="ECO:0000313" key="1">
    <source>
        <dbReference type="EMBL" id="KEF38926.1"/>
    </source>
</evidence>